<dbReference type="PANTHER" id="PTHR48061:SF12">
    <property type="entry name" value="DISEASE RESISTANCE LIKE PROTEIN"/>
    <property type="match status" value="1"/>
</dbReference>
<dbReference type="SUPFAM" id="SSF52058">
    <property type="entry name" value="L domain-like"/>
    <property type="match status" value="1"/>
</dbReference>
<dbReference type="GO" id="GO:0016020">
    <property type="term" value="C:membrane"/>
    <property type="evidence" value="ECO:0007669"/>
    <property type="project" value="UniProtKB-SubCell"/>
</dbReference>
<keyword evidence="2" id="KW-0433">Leucine-rich repeat</keyword>
<dbReference type="InterPro" id="IPR046956">
    <property type="entry name" value="RLP23-like"/>
</dbReference>
<dbReference type="Gene3D" id="3.80.10.10">
    <property type="entry name" value="Ribonuclease Inhibitor"/>
    <property type="match status" value="2"/>
</dbReference>
<keyword evidence="6" id="KW-1133">Transmembrane helix</keyword>
<feature type="domain" description="Leucine-rich repeat-containing N-terminal plant-type" evidence="10">
    <location>
        <begin position="6"/>
        <end position="57"/>
    </location>
</feature>
<keyword evidence="12" id="KW-1185">Reference proteome</keyword>
<evidence type="ECO:0000256" key="9">
    <source>
        <dbReference type="ARBA" id="ARBA00023180"/>
    </source>
</evidence>
<keyword evidence="5" id="KW-0677">Repeat</keyword>
<evidence type="ECO:0000313" key="12">
    <source>
        <dbReference type="Proteomes" id="UP001151529"/>
    </source>
</evidence>
<dbReference type="InterPro" id="IPR013210">
    <property type="entry name" value="LRR_N_plant-typ"/>
</dbReference>
<protein>
    <recommendedName>
        <fullName evidence="10">Leucine-rich repeat-containing N-terminal plant-type domain-containing protein</fullName>
    </recommendedName>
</protein>
<accession>A0A9Q0VMU7</accession>
<comment type="subcellular location">
    <subcellularLocation>
        <location evidence="1">Membrane</location>
        <topology evidence="1">Single-pass type I membrane protein</topology>
    </subcellularLocation>
</comment>
<reference evidence="11" key="2">
    <citation type="journal article" date="2023" name="Int. J. Mol. Sci.">
        <title>De Novo Assembly and Annotation of 11 Diverse Shrub Willow (Salix) Genomes Reveals Novel Gene Organization in Sex-Linked Regions.</title>
        <authorList>
            <person name="Hyden B."/>
            <person name="Feng K."/>
            <person name="Yates T.B."/>
            <person name="Jawdy S."/>
            <person name="Cereghino C."/>
            <person name="Smart L.B."/>
            <person name="Muchero W."/>
        </authorList>
    </citation>
    <scope>NUCLEOTIDE SEQUENCE [LARGE SCALE GENOMIC DNA]</scope>
    <source>
        <tissue evidence="11">Shoot tip</tissue>
    </source>
</reference>
<evidence type="ECO:0000256" key="8">
    <source>
        <dbReference type="ARBA" id="ARBA00023170"/>
    </source>
</evidence>
<dbReference type="PANTHER" id="PTHR48061">
    <property type="entry name" value="LEUCINE-RICH REPEAT RECEPTOR PROTEIN KINASE EMS1-LIKE-RELATED"/>
    <property type="match status" value="1"/>
</dbReference>
<evidence type="ECO:0000256" key="2">
    <source>
        <dbReference type="ARBA" id="ARBA00022614"/>
    </source>
</evidence>
<keyword evidence="3" id="KW-0812">Transmembrane</keyword>
<dbReference type="InterPro" id="IPR001611">
    <property type="entry name" value="Leu-rich_rpt"/>
</dbReference>
<evidence type="ECO:0000256" key="5">
    <source>
        <dbReference type="ARBA" id="ARBA00022737"/>
    </source>
</evidence>
<dbReference type="InterPro" id="IPR032675">
    <property type="entry name" value="LRR_dom_sf"/>
</dbReference>
<keyword evidence="7" id="KW-0472">Membrane</keyword>
<sequence length="277" mass="30852">MHPLCHDEESHALMQFKRSLVINESTSSDPSAYPKVASWKVDGESRDCCSWDGVECDRDSGHVIGLDLSSSFLYGSIDSNSTLFHLVQLRRLNLADNNFNNSEIPSEIRNLPRLFDLNLSMSLFSGQIPAEILDLSKLVSIDLGSNSLKLQKPGLQHLVEALTNLEVLHLRGVDISAKIPQIMANLSSLSSLFLRDCGLQGEFPMGIFQLPNLRFLNIRSNPHLTGYLSEFQSGSQLETLMLTETSFSGQLPESIGNLKSLKEFHVNFRVSCDIRTI</sequence>
<gene>
    <name evidence="11" type="ORF">OIU85_000992</name>
</gene>
<proteinExistence type="predicted"/>
<keyword evidence="4" id="KW-0732">Signal</keyword>
<dbReference type="Proteomes" id="UP001151529">
    <property type="component" value="Chromosome 16"/>
</dbReference>
<dbReference type="Pfam" id="PF08263">
    <property type="entry name" value="LRRNT_2"/>
    <property type="match status" value="1"/>
</dbReference>
<dbReference type="OrthoDB" id="676979at2759"/>
<organism evidence="11 12">
    <name type="scientific">Salix viminalis</name>
    <name type="common">Common osier</name>
    <name type="synonym">Basket willow</name>
    <dbReference type="NCBI Taxonomy" id="40686"/>
    <lineage>
        <taxon>Eukaryota</taxon>
        <taxon>Viridiplantae</taxon>
        <taxon>Streptophyta</taxon>
        <taxon>Embryophyta</taxon>
        <taxon>Tracheophyta</taxon>
        <taxon>Spermatophyta</taxon>
        <taxon>Magnoliopsida</taxon>
        <taxon>eudicotyledons</taxon>
        <taxon>Gunneridae</taxon>
        <taxon>Pentapetalae</taxon>
        <taxon>rosids</taxon>
        <taxon>fabids</taxon>
        <taxon>Malpighiales</taxon>
        <taxon>Salicaceae</taxon>
        <taxon>Saliceae</taxon>
        <taxon>Salix</taxon>
    </lineage>
</organism>
<keyword evidence="8" id="KW-0675">Receptor</keyword>
<reference evidence="11" key="1">
    <citation type="submission" date="2022-11" db="EMBL/GenBank/DDBJ databases">
        <authorList>
            <person name="Hyden B.L."/>
            <person name="Feng K."/>
            <person name="Yates T."/>
            <person name="Jawdy S."/>
            <person name="Smart L.B."/>
            <person name="Muchero W."/>
        </authorList>
    </citation>
    <scope>NUCLEOTIDE SEQUENCE</scope>
    <source>
        <tissue evidence="11">Shoot tip</tissue>
    </source>
</reference>
<name>A0A9Q0VMU7_SALVM</name>
<dbReference type="AlphaFoldDB" id="A0A9Q0VMU7"/>
<evidence type="ECO:0000256" key="7">
    <source>
        <dbReference type="ARBA" id="ARBA00023136"/>
    </source>
</evidence>
<evidence type="ECO:0000256" key="6">
    <source>
        <dbReference type="ARBA" id="ARBA00022989"/>
    </source>
</evidence>
<dbReference type="Pfam" id="PF00560">
    <property type="entry name" value="LRR_1"/>
    <property type="match status" value="2"/>
</dbReference>
<evidence type="ECO:0000256" key="1">
    <source>
        <dbReference type="ARBA" id="ARBA00004479"/>
    </source>
</evidence>
<evidence type="ECO:0000259" key="10">
    <source>
        <dbReference type="Pfam" id="PF08263"/>
    </source>
</evidence>
<evidence type="ECO:0000313" key="11">
    <source>
        <dbReference type="EMBL" id="KAJ6750413.1"/>
    </source>
</evidence>
<comment type="caution">
    <text evidence="11">The sequence shown here is derived from an EMBL/GenBank/DDBJ whole genome shotgun (WGS) entry which is preliminary data.</text>
</comment>
<dbReference type="EMBL" id="JAPFFL010000001">
    <property type="protein sequence ID" value="KAJ6750413.1"/>
    <property type="molecule type" value="Genomic_DNA"/>
</dbReference>
<evidence type="ECO:0000256" key="3">
    <source>
        <dbReference type="ARBA" id="ARBA00022692"/>
    </source>
</evidence>
<keyword evidence="9" id="KW-0325">Glycoprotein</keyword>
<evidence type="ECO:0000256" key="4">
    <source>
        <dbReference type="ARBA" id="ARBA00022729"/>
    </source>
</evidence>